<comment type="similarity">
    <text evidence="7">Belongs to the binding-protein-dependent transport system permease family.</text>
</comment>
<dbReference type="InterPro" id="IPR045621">
    <property type="entry name" value="BPD_transp_1_N"/>
</dbReference>
<dbReference type="EMBL" id="BMFV01000021">
    <property type="protein sequence ID" value="GGH84335.1"/>
    <property type="molecule type" value="Genomic_DNA"/>
</dbReference>
<dbReference type="Gene3D" id="1.10.3720.10">
    <property type="entry name" value="MetI-like"/>
    <property type="match status" value="1"/>
</dbReference>
<evidence type="ECO:0000256" key="1">
    <source>
        <dbReference type="ARBA" id="ARBA00004651"/>
    </source>
</evidence>
<dbReference type="InterPro" id="IPR035906">
    <property type="entry name" value="MetI-like_sf"/>
</dbReference>
<evidence type="ECO:0000256" key="6">
    <source>
        <dbReference type="ARBA" id="ARBA00023136"/>
    </source>
</evidence>
<keyword evidence="6 7" id="KW-0472">Membrane</keyword>
<organism evidence="9 10">
    <name type="scientific">Pullulanibacillus pueri</name>
    <dbReference type="NCBI Taxonomy" id="1437324"/>
    <lineage>
        <taxon>Bacteria</taxon>
        <taxon>Bacillati</taxon>
        <taxon>Bacillota</taxon>
        <taxon>Bacilli</taxon>
        <taxon>Bacillales</taxon>
        <taxon>Sporolactobacillaceae</taxon>
        <taxon>Pullulanibacillus</taxon>
    </lineage>
</organism>
<reference evidence="9" key="1">
    <citation type="journal article" date="2014" name="Int. J. Syst. Evol. Microbiol.">
        <title>Complete genome sequence of Corynebacterium casei LMG S-19264T (=DSM 44701T), isolated from a smear-ripened cheese.</title>
        <authorList>
            <consortium name="US DOE Joint Genome Institute (JGI-PGF)"/>
            <person name="Walter F."/>
            <person name="Albersmeier A."/>
            <person name="Kalinowski J."/>
            <person name="Ruckert C."/>
        </authorList>
    </citation>
    <scope>NUCLEOTIDE SEQUENCE</scope>
    <source>
        <strain evidence="9">CGMCC 1.12777</strain>
    </source>
</reference>
<dbReference type="SUPFAM" id="SSF161098">
    <property type="entry name" value="MetI-like"/>
    <property type="match status" value="1"/>
</dbReference>
<keyword evidence="5 7" id="KW-1133">Transmembrane helix</keyword>
<gene>
    <name evidence="9" type="ORF">GCM10007096_27170</name>
</gene>
<reference evidence="9" key="2">
    <citation type="submission" date="2020-09" db="EMBL/GenBank/DDBJ databases">
        <authorList>
            <person name="Sun Q."/>
            <person name="Zhou Y."/>
        </authorList>
    </citation>
    <scope>NUCLEOTIDE SEQUENCE</scope>
    <source>
        <strain evidence="9">CGMCC 1.12777</strain>
    </source>
</reference>
<dbReference type="PROSITE" id="PS50928">
    <property type="entry name" value="ABC_TM1"/>
    <property type="match status" value="1"/>
</dbReference>
<evidence type="ECO:0000256" key="7">
    <source>
        <dbReference type="RuleBase" id="RU363032"/>
    </source>
</evidence>
<evidence type="ECO:0000313" key="9">
    <source>
        <dbReference type="EMBL" id="GGH84335.1"/>
    </source>
</evidence>
<dbReference type="AlphaFoldDB" id="A0A8J2ZYA6"/>
<feature type="transmembrane region" description="Helical" evidence="7">
    <location>
        <begin position="234"/>
        <end position="256"/>
    </location>
</feature>
<dbReference type="PANTHER" id="PTHR43163:SF6">
    <property type="entry name" value="DIPEPTIDE TRANSPORT SYSTEM PERMEASE PROTEIN DPPB-RELATED"/>
    <property type="match status" value="1"/>
</dbReference>
<keyword evidence="3" id="KW-1003">Cell membrane</keyword>
<evidence type="ECO:0000256" key="5">
    <source>
        <dbReference type="ARBA" id="ARBA00022989"/>
    </source>
</evidence>
<dbReference type="Pfam" id="PF19300">
    <property type="entry name" value="BPD_transp_1_N"/>
    <property type="match status" value="1"/>
</dbReference>
<keyword evidence="4 7" id="KW-0812">Transmembrane</keyword>
<evidence type="ECO:0000259" key="8">
    <source>
        <dbReference type="PROSITE" id="PS50928"/>
    </source>
</evidence>
<dbReference type="Pfam" id="PF00528">
    <property type="entry name" value="BPD_transp_1"/>
    <property type="match status" value="1"/>
</dbReference>
<feature type="transmembrane region" description="Helical" evidence="7">
    <location>
        <begin position="94"/>
        <end position="117"/>
    </location>
</feature>
<evidence type="ECO:0000313" key="10">
    <source>
        <dbReference type="Proteomes" id="UP000656813"/>
    </source>
</evidence>
<name>A0A8J2ZYA6_9BACL</name>
<dbReference type="InterPro" id="IPR000515">
    <property type="entry name" value="MetI-like"/>
</dbReference>
<keyword evidence="10" id="KW-1185">Reference proteome</keyword>
<protein>
    <submittedName>
        <fullName evidence="9">ABC transporter permease</fullName>
    </submittedName>
</protein>
<comment type="subcellular location">
    <subcellularLocation>
        <location evidence="1 7">Cell membrane</location>
        <topology evidence="1 7">Multi-pass membrane protein</topology>
    </subcellularLocation>
</comment>
<feature type="transmembrane region" description="Helical" evidence="7">
    <location>
        <begin position="173"/>
        <end position="199"/>
    </location>
</feature>
<evidence type="ECO:0000256" key="4">
    <source>
        <dbReference type="ARBA" id="ARBA00022692"/>
    </source>
</evidence>
<dbReference type="GO" id="GO:0071916">
    <property type="term" value="F:dipeptide transmembrane transporter activity"/>
    <property type="evidence" value="ECO:0007669"/>
    <property type="project" value="TreeGrafter"/>
</dbReference>
<feature type="transmembrane region" description="Helical" evidence="7">
    <location>
        <begin position="284"/>
        <end position="306"/>
    </location>
</feature>
<proteinExistence type="inferred from homology"/>
<accession>A0A8J2ZYA6</accession>
<feature type="transmembrane region" description="Helical" evidence="7">
    <location>
        <begin position="129"/>
        <end position="161"/>
    </location>
</feature>
<dbReference type="RefSeq" id="WP_188497923.1">
    <property type="nucleotide sequence ID" value="NZ_BMFV01000021.1"/>
</dbReference>
<dbReference type="PANTHER" id="PTHR43163">
    <property type="entry name" value="DIPEPTIDE TRANSPORT SYSTEM PERMEASE PROTEIN DPPB-RELATED"/>
    <property type="match status" value="1"/>
</dbReference>
<feature type="transmembrane region" description="Helical" evidence="7">
    <location>
        <begin position="7"/>
        <end position="29"/>
    </location>
</feature>
<feature type="domain" description="ABC transmembrane type-1" evidence="8">
    <location>
        <begin position="94"/>
        <end position="303"/>
    </location>
</feature>
<dbReference type="Proteomes" id="UP000656813">
    <property type="component" value="Unassembled WGS sequence"/>
</dbReference>
<evidence type="ECO:0000256" key="2">
    <source>
        <dbReference type="ARBA" id="ARBA00022448"/>
    </source>
</evidence>
<comment type="caution">
    <text evidence="9">The sequence shown here is derived from an EMBL/GenBank/DDBJ whole genome shotgun (WGS) entry which is preliminary data.</text>
</comment>
<sequence length="313" mass="34876">MAYIIRRLGLLILTLVFISIITFLVFQILPGDPVQTMLGPDADPIRIKTLRHQLGLDQPLYIQYGHLIEGFIRGDLGQSIRFSMPVRDLIFDRLPLTLSLAFMSLIIVIFVSIPLGVIAARRENSWGDLLLSIFTQFGMAIPSFFMGMILILLFGSVFSLFSPGSYVPWSEDFWGALGSLLLPALTIAIPQIAVSYRYVRNGVIEQGQMDYVRTARGKGASEWKTLSHHILRNSLIPVLTILGLILAEVVAGTIVVEQVFSLPGIGQLLITSVSYRDFPVVQGLVLYIAFVIVVINFLVDILYSVLDPRIRLK</sequence>
<dbReference type="GO" id="GO:0005886">
    <property type="term" value="C:plasma membrane"/>
    <property type="evidence" value="ECO:0007669"/>
    <property type="project" value="UniProtKB-SubCell"/>
</dbReference>
<keyword evidence="2 7" id="KW-0813">Transport</keyword>
<evidence type="ECO:0000256" key="3">
    <source>
        <dbReference type="ARBA" id="ARBA00022475"/>
    </source>
</evidence>
<dbReference type="CDD" id="cd06261">
    <property type="entry name" value="TM_PBP2"/>
    <property type="match status" value="1"/>
</dbReference>